<organism evidence="9 10">
    <name type="scientific">Cyprinus carpio</name>
    <name type="common">Common carp</name>
    <dbReference type="NCBI Taxonomy" id="7962"/>
    <lineage>
        <taxon>Eukaryota</taxon>
        <taxon>Metazoa</taxon>
        <taxon>Chordata</taxon>
        <taxon>Craniata</taxon>
        <taxon>Vertebrata</taxon>
        <taxon>Euteleostomi</taxon>
        <taxon>Actinopterygii</taxon>
        <taxon>Neopterygii</taxon>
        <taxon>Teleostei</taxon>
        <taxon>Ostariophysi</taxon>
        <taxon>Cypriniformes</taxon>
        <taxon>Cyprinidae</taxon>
        <taxon>Cyprininae</taxon>
        <taxon>Cyprinus</taxon>
    </lineage>
</organism>
<protein>
    <submittedName>
        <fullName evidence="9">Zinc finger, C2HC-type containing 1C</fullName>
    </submittedName>
</protein>
<dbReference type="Gene3D" id="3.30.160.60">
    <property type="entry name" value="Classic Zinc Finger"/>
    <property type="match status" value="2"/>
</dbReference>
<evidence type="ECO:0000313" key="9">
    <source>
        <dbReference type="Ensembl" id="ENSCCRP00020049514.1"/>
    </source>
</evidence>
<evidence type="ECO:0000256" key="5">
    <source>
        <dbReference type="ARBA" id="ARBA00023054"/>
    </source>
</evidence>
<keyword evidence="3 6" id="KW-0863">Zinc-finger</keyword>
<dbReference type="PROSITE" id="PS52027">
    <property type="entry name" value="ZF_C2HC_C3H"/>
    <property type="match status" value="2"/>
</dbReference>
<feature type="region of interest" description="Disordered" evidence="7">
    <location>
        <begin position="541"/>
        <end position="573"/>
    </location>
</feature>
<feature type="region of interest" description="Disordered" evidence="7">
    <location>
        <begin position="143"/>
        <end position="163"/>
    </location>
</feature>
<reference evidence="9" key="1">
    <citation type="submission" date="2025-08" db="UniProtKB">
        <authorList>
            <consortium name="Ensembl"/>
        </authorList>
    </citation>
    <scope>IDENTIFICATION</scope>
</reference>
<dbReference type="AlphaFoldDB" id="A0A8C2HKD0"/>
<dbReference type="Proteomes" id="UP000694701">
    <property type="component" value="Unplaced"/>
</dbReference>
<dbReference type="InterPro" id="IPR049899">
    <property type="entry name" value="Znf_C2HC_C3H"/>
</dbReference>
<dbReference type="GO" id="GO:0008270">
    <property type="term" value="F:zinc ion binding"/>
    <property type="evidence" value="ECO:0007669"/>
    <property type="project" value="UniProtKB-KW"/>
</dbReference>
<feature type="compositionally biased region" description="Basic and acidic residues" evidence="7">
    <location>
        <begin position="91"/>
        <end position="110"/>
    </location>
</feature>
<keyword evidence="5" id="KW-0175">Coiled coil</keyword>
<feature type="region of interest" description="Disordered" evidence="7">
    <location>
        <begin position="61"/>
        <end position="110"/>
    </location>
</feature>
<evidence type="ECO:0000256" key="7">
    <source>
        <dbReference type="SAM" id="MobiDB-lite"/>
    </source>
</evidence>
<sequence length="573" mass="68333">MLYQSTDHRLTAVLLDDQLLLKLLQRFPRCVNMQAMPRHQFTQHFWEKETVSTRLPYLHREGMSRQRSPTGTHHSSRPHALENQEGATSSTRERQQPRQHPDNIHRKNHMHLEEHSGYVPSRRASDNIFPLKPVLHKRAYSLSNVTKPEHHERLSSCSTNRHQQKVVRKLDALNSDYVTGRTNQRKSDVDREQRLEKQTWLSKEIHSKEMMLQEKIFKAEETLRRVQKERKDRAKRDEREKRYSEKLKEDNRFCSNGYGDWDEERDRYGNEKWEFRDDMERWEEWERGINGSQLERSKESAKWGQPLMLEIAKAHKLEEMREWDEYEHTAKHRSREMSSGRNMGWDNVGRRRATQNLYEDEDHCDVRNPNLSDSVRRDRSDLKCERRENKDGLYRLASKLMKEAVPERNPRQRGPRLQQVELSLEEDLDAAHQLIPCDVCHRCFARDRLETHMRVCENKRPQRKIFDMSQYRAKGTDLEEFMKTNSRSKTPELKKNNWRQKHEAFIQTMRQGRGSVPPQSGLNLNSEYVSCPHCGRRFAPGPAERHIPKCQNIKSRPPPPKQPHSATRRKITQ</sequence>
<evidence type="ECO:0000256" key="3">
    <source>
        <dbReference type="ARBA" id="ARBA00022771"/>
    </source>
</evidence>
<keyword evidence="2" id="KW-0479">Metal-binding</keyword>
<keyword evidence="4" id="KW-0862">Zinc</keyword>
<dbReference type="Pfam" id="PF13913">
    <property type="entry name" value="zf-C2HC_2"/>
    <property type="match status" value="2"/>
</dbReference>
<feature type="domain" description="C2HC/C3H-type" evidence="8">
    <location>
        <begin position="433"/>
        <end position="462"/>
    </location>
</feature>
<comment type="similarity">
    <text evidence="1">Belongs to the ZC2HC1 family.</text>
</comment>
<evidence type="ECO:0000256" key="6">
    <source>
        <dbReference type="PROSITE-ProRule" id="PRU01371"/>
    </source>
</evidence>
<dbReference type="Ensembl" id="ENSCCRT00020053960.1">
    <property type="protein sequence ID" value="ENSCCRP00020049514.1"/>
    <property type="gene ID" value="ENSCCRG00020022037.1"/>
</dbReference>
<evidence type="ECO:0000256" key="4">
    <source>
        <dbReference type="ARBA" id="ARBA00022833"/>
    </source>
</evidence>
<dbReference type="PANTHER" id="PTHR14649:SF1">
    <property type="entry name" value="ZINC FINGER C2HC DOMAIN-CONTAINING PROTEIN 1C"/>
    <property type="match status" value="1"/>
</dbReference>
<evidence type="ECO:0000313" key="10">
    <source>
        <dbReference type="Proteomes" id="UP000694701"/>
    </source>
</evidence>
<dbReference type="PANTHER" id="PTHR14649">
    <property type="entry name" value="ZINC FINGER C2HC DOMAIN-CONTAINING PROTEIN 1C"/>
    <property type="match status" value="1"/>
</dbReference>
<evidence type="ECO:0000256" key="2">
    <source>
        <dbReference type="ARBA" id="ARBA00022723"/>
    </source>
</evidence>
<name>A0A8C2HKD0_CYPCA</name>
<dbReference type="InterPro" id="IPR026104">
    <property type="entry name" value="ZNF_C2HC_dom_1C"/>
</dbReference>
<accession>A0A8C2HKD0</accession>
<feature type="domain" description="C2HC/C3H-type" evidence="8">
    <location>
        <begin position="527"/>
        <end position="556"/>
    </location>
</feature>
<proteinExistence type="inferred from homology"/>
<evidence type="ECO:0000256" key="1">
    <source>
        <dbReference type="ARBA" id="ARBA00010843"/>
    </source>
</evidence>
<evidence type="ECO:0000259" key="8">
    <source>
        <dbReference type="PROSITE" id="PS52027"/>
    </source>
</evidence>